<dbReference type="SUPFAM" id="SSF63829">
    <property type="entry name" value="Calcium-dependent phosphotriesterase"/>
    <property type="match status" value="1"/>
</dbReference>
<dbReference type="PRINTS" id="PR01790">
    <property type="entry name" value="SMP30FAMILY"/>
</dbReference>
<gene>
    <name evidence="5" type="ORF">C6571_06450</name>
</gene>
<dbReference type="GO" id="GO:0005509">
    <property type="term" value="F:calcium ion binding"/>
    <property type="evidence" value="ECO:0007669"/>
    <property type="project" value="TreeGrafter"/>
</dbReference>
<dbReference type="InterPro" id="IPR011042">
    <property type="entry name" value="6-blade_b-propeller_TolB-like"/>
</dbReference>
<dbReference type="EMBL" id="CP027669">
    <property type="protein sequence ID" value="AVO40977.1"/>
    <property type="molecule type" value="Genomic_DNA"/>
</dbReference>
<comment type="similarity">
    <text evidence="1">Belongs to the SMP-30/CGR1 family.</text>
</comment>
<evidence type="ECO:0000256" key="1">
    <source>
        <dbReference type="ARBA" id="ARBA00008853"/>
    </source>
</evidence>
<organism evidence="5 6">
    <name type="scientific">Simplicispira suum</name>
    <dbReference type="NCBI Taxonomy" id="2109915"/>
    <lineage>
        <taxon>Bacteria</taxon>
        <taxon>Pseudomonadati</taxon>
        <taxon>Pseudomonadota</taxon>
        <taxon>Betaproteobacteria</taxon>
        <taxon>Burkholderiales</taxon>
        <taxon>Comamonadaceae</taxon>
        <taxon>Simplicispira</taxon>
    </lineage>
</organism>
<feature type="binding site" evidence="3">
    <location>
        <position position="104"/>
    </location>
    <ligand>
        <name>substrate</name>
    </ligand>
</feature>
<feature type="binding site" evidence="3">
    <location>
        <position position="15"/>
    </location>
    <ligand>
        <name>a divalent metal cation</name>
        <dbReference type="ChEBI" id="CHEBI:60240"/>
    </ligand>
</feature>
<keyword evidence="3" id="KW-0862">Zinc</keyword>
<evidence type="ECO:0000256" key="3">
    <source>
        <dbReference type="PIRSR" id="PIRSR605511-2"/>
    </source>
</evidence>
<dbReference type="InterPro" id="IPR005511">
    <property type="entry name" value="SMP-30"/>
</dbReference>
<dbReference type="KEGG" id="simp:C6571_06450"/>
<dbReference type="GO" id="GO:0019853">
    <property type="term" value="P:L-ascorbic acid biosynthetic process"/>
    <property type="evidence" value="ECO:0007669"/>
    <property type="project" value="TreeGrafter"/>
</dbReference>
<dbReference type="Proteomes" id="UP000239326">
    <property type="component" value="Chromosome"/>
</dbReference>
<dbReference type="GO" id="GO:0004341">
    <property type="term" value="F:gluconolactonase activity"/>
    <property type="evidence" value="ECO:0007669"/>
    <property type="project" value="TreeGrafter"/>
</dbReference>
<keyword evidence="6" id="KW-1185">Reference proteome</keyword>
<sequence length="318" mass="34051">MAWRALGSHICELGESPFWQASENRLYWVDIAGRAALRADAATGATERWSLPAEPGCMAPARTAGKPDGWVLALRSGIYRARTWGGELVRIATLPYDPAHERANDGKCDPLGRFWVGTRDECPGGNAAGMYCIDARGNPAKVQKMWDGAGTLNGLAWSPEPDTLYSADTPTHRIEVRDWSAAGNRLGPPRTLHQFPLKPAHWQPGETGYGGRPDGAAVDMEGNYWCAMYEGGRVLQLSPGGEVLQEIATPAACPTMVCLGGPERRTLLVTTARHGRPAVELERTPLAGCVLVLQAPVAVPGLAVNSFEEAAWTGGSNA</sequence>
<proteinExistence type="inferred from homology"/>
<reference evidence="5 6" key="1">
    <citation type="submission" date="2018-03" db="EMBL/GenBank/DDBJ databases">
        <title>Genome sequencing of Simplicispira sp.</title>
        <authorList>
            <person name="Kim S.-J."/>
            <person name="Heo J."/>
            <person name="Kwon S.-W."/>
        </authorList>
    </citation>
    <scope>NUCLEOTIDE SEQUENCE [LARGE SCALE GENOMIC DNA]</scope>
    <source>
        <strain evidence="5 6">SC1-8</strain>
    </source>
</reference>
<feature type="binding site" evidence="3">
    <location>
        <position position="102"/>
    </location>
    <ligand>
        <name>substrate</name>
    </ligand>
</feature>
<feature type="binding site" evidence="3">
    <location>
        <position position="153"/>
    </location>
    <ligand>
        <name>a divalent metal cation</name>
        <dbReference type="ChEBI" id="CHEBI:60240"/>
    </ligand>
</feature>
<evidence type="ECO:0000259" key="4">
    <source>
        <dbReference type="Pfam" id="PF08450"/>
    </source>
</evidence>
<feature type="active site" description="Proton donor/acceptor" evidence="2">
    <location>
        <position position="214"/>
    </location>
</feature>
<dbReference type="RefSeq" id="WP_106445963.1">
    <property type="nucleotide sequence ID" value="NZ_CP027669.1"/>
</dbReference>
<feature type="domain" description="SMP-30/Gluconolactonase/LRE-like region" evidence="4">
    <location>
        <begin position="13"/>
        <end position="273"/>
    </location>
</feature>
<feature type="binding site" evidence="3">
    <location>
        <position position="214"/>
    </location>
    <ligand>
        <name>a divalent metal cation</name>
        <dbReference type="ChEBI" id="CHEBI:60240"/>
    </ligand>
</feature>
<protein>
    <submittedName>
        <fullName evidence="5">Gluconolactonase</fullName>
    </submittedName>
</protein>
<dbReference type="InterPro" id="IPR013658">
    <property type="entry name" value="SGL"/>
</dbReference>
<evidence type="ECO:0000313" key="5">
    <source>
        <dbReference type="EMBL" id="AVO40977.1"/>
    </source>
</evidence>
<comment type="cofactor">
    <cofactor evidence="3">
        <name>Zn(2+)</name>
        <dbReference type="ChEBI" id="CHEBI:29105"/>
    </cofactor>
    <text evidence="3">Binds 1 divalent metal cation per subunit.</text>
</comment>
<evidence type="ECO:0000313" key="6">
    <source>
        <dbReference type="Proteomes" id="UP000239326"/>
    </source>
</evidence>
<evidence type="ECO:0000256" key="2">
    <source>
        <dbReference type="PIRSR" id="PIRSR605511-1"/>
    </source>
</evidence>
<dbReference type="PANTHER" id="PTHR10907:SF47">
    <property type="entry name" value="REGUCALCIN"/>
    <property type="match status" value="1"/>
</dbReference>
<dbReference type="PANTHER" id="PTHR10907">
    <property type="entry name" value="REGUCALCIN"/>
    <property type="match status" value="1"/>
</dbReference>
<accession>A0A2S0MYV7</accession>
<name>A0A2S0MYV7_9BURK</name>
<dbReference type="OrthoDB" id="9031811at2"/>
<keyword evidence="3" id="KW-0479">Metal-binding</keyword>
<dbReference type="AlphaFoldDB" id="A0A2S0MYV7"/>
<dbReference type="Gene3D" id="2.120.10.30">
    <property type="entry name" value="TolB, C-terminal domain"/>
    <property type="match status" value="1"/>
</dbReference>
<dbReference type="Pfam" id="PF08450">
    <property type="entry name" value="SGL"/>
    <property type="match status" value="1"/>
</dbReference>